<name>A0A1H7M447_9LACT</name>
<evidence type="ECO:0000256" key="1">
    <source>
        <dbReference type="SAM" id="Phobius"/>
    </source>
</evidence>
<proteinExistence type="predicted"/>
<feature type="transmembrane region" description="Helical" evidence="1">
    <location>
        <begin position="6"/>
        <end position="24"/>
    </location>
</feature>
<evidence type="ECO:0000313" key="3">
    <source>
        <dbReference type="Proteomes" id="UP000199081"/>
    </source>
</evidence>
<keyword evidence="1" id="KW-1133">Transmembrane helix</keyword>
<gene>
    <name evidence="2" type="ORF">SAMN04488099_11090</name>
</gene>
<reference evidence="3" key="1">
    <citation type="submission" date="2016-10" db="EMBL/GenBank/DDBJ databases">
        <authorList>
            <person name="Varghese N."/>
            <person name="Submissions S."/>
        </authorList>
    </citation>
    <scope>NUCLEOTIDE SEQUENCE [LARGE SCALE GENOMIC DNA]</scope>
    <source>
        <strain evidence="3">DSM 19183</strain>
    </source>
</reference>
<dbReference type="EMBL" id="FNZU01000010">
    <property type="protein sequence ID" value="SEL05515.1"/>
    <property type="molecule type" value="Genomic_DNA"/>
</dbReference>
<keyword evidence="1" id="KW-0812">Transmembrane</keyword>
<sequence>MAENIISIILLIPVYVLLVFSYLYPQESFMLGKRWQFSEEPHASEMAIQFIKYSSEFLLAVLTTIILLVLFNNVTIRLVFFAALMLYILTRGIQLMLMK</sequence>
<evidence type="ECO:0008006" key="4">
    <source>
        <dbReference type="Google" id="ProtNLM"/>
    </source>
</evidence>
<keyword evidence="3" id="KW-1185">Reference proteome</keyword>
<feature type="transmembrane region" description="Helical" evidence="1">
    <location>
        <begin position="53"/>
        <end position="72"/>
    </location>
</feature>
<organism evidence="2 3">
    <name type="scientific">Alkalibacterium pelagium</name>
    <dbReference type="NCBI Taxonomy" id="426702"/>
    <lineage>
        <taxon>Bacteria</taxon>
        <taxon>Bacillati</taxon>
        <taxon>Bacillota</taxon>
        <taxon>Bacilli</taxon>
        <taxon>Lactobacillales</taxon>
        <taxon>Carnobacteriaceae</taxon>
        <taxon>Alkalibacterium</taxon>
    </lineage>
</organism>
<dbReference type="Proteomes" id="UP000199081">
    <property type="component" value="Unassembled WGS sequence"/>
</dbReference>
<protein>
    <recommendedName>
        <fullName evidence="4">SdpI/YhfL protein family protein</fullName>
    </recommendedName>
</protein>
<keyword evidence="1" id="KW-0472">Membrane</keyword>
<accession>A0A1H7M447</accession>
<dbReference type="AlphaFoldDB" id="A0A1H7M447"/>
<evidence type="ECO:0000313" key="2">
    <source>
        <dbReference type="EMBL" id="SEL05515.1"/>
    </source>
</evidence>